<dbReference type="PROSITE" id="PS50886">
    <property type="entry name" value="TRBD"/>
    <property type="match status" value="1"/>
</dbReference>
<protein>
    <recommendedName>
        <fullName evidence="15">Tyrosine--tRNA ligase</fullName>
        <ecNumber evidence="15">6.1.1.1</ecNumber>
    </recommendedName>
    <alternativeName>
        <fullName evidence="15">Tyrosyl-tRNA synthetase</fullName>
    </alternativeName>
</protein>
<dbReference type="Gene3D" id="1.10.240.10">
    <property type="entry name" value="Tyrosyl-Transfer RNA Synthetase"/>
    <property type="match status" value="2"/>
</dbReference>
<evidence type="ECO:0000256" key="4">
    <source>
        <dbReference type="ARBA" id="ARBA00022490"/>
    </source>
</evidence>
<dbReference type="PANTHER" id="PTHR46264:SF4">
    <property type="entry name" value="TYROSINE--TRNA LIGASE, CYTOPLASMIC"/>
    <property type="match status" value="1"/>
</dbReference>
<dbReference type="GO" id="GO:0005524">
    <property type="term" value="F:ATP binding"/>
    <property type="evidence" value="ECO:0007669"/>
    <property type="project" value="UniProtKB-KW"/>
</dbReference>
<dbReference type="NCBIfam" id="NF006330">
    <property type="entry name" value="PRK08560.1"/>
    <property type="match status" value="1"/>
</dbReference>
<keyword evidence="12" id="KW-0539">Nucleus</keyword>
<evidence type="ECO:0000313" key="18">
    <source>
        <dbReference type="EMBL" id="JAP62712.1"/>
    </source>
</evidence>
<evidence type="ECO:0000256" key="13">
    <source>
        <dbReference type="ARBA" id="ARBA00048400"/>
    </source>
</evidence>
<evidence type="ECO:0000256" key="1">
    <source>
        <dbReference type="ARBA" id="ARBA00004123"/>
    </source>
</evidence>
<evidence type="ECO:0000256" key="6">
    <source>
        <dbReference type="ARBA" id="ARBA00022598"/>
    </source>
</evidence>
<dbReference type="NCBIfam" id="TIGR00234">
    <property type="entry name" value="tyrS"/>
    <property type="match status" value="1"/>
</dbReference>
<evidence type="ECO:0000256" key="14">
    <source>
        <dbReference type="PROSITE-ProRule" id="PRU00209"/>
    </source>
</evidence>
<dbReference type="InterPro" id="IPR002305">
    <property type="entry name" value="aa-tRNA-synth_Ic"/>
</dbReference>
<accession>A0A0V0JAC3</accession>
<keyword evidence="4" id="KW-0963">Cytoplasm</keyword>
<evidence type="ECO:0000256" key="2">
    <source>
        <dbReference type="ARBA" id="ARBA00004496"/>
    </source>
</evidence>
<evidence type="ECO:0000256" key="16">
    <source>
        <dbReference type="SAM" id="MobiDB-lite"/>
    </source>
</evidence>
<keyword evidence="11 15" id="KW-0030">Aminoacyl-tRNA synthetase</keyword>
<keyword evidence="6 15" id="KW-0436">Ligase</keyword>
<evidence type="ECO:0000256" key="3">
    <source>
        <dbReference type="ARBA" id="ARBA00005594"/>
    </source>
</evidence>
<comment type="subcellular location">
    <subcellularLocation>
        <location evidence="2">Cytoplasm</location>
    </subcellularLocation>
    <subcellularLocation>
        <location evidence="1">Nucleus</location>
    </subcellularLocation>
</comment>
<dbReference type="FunFam" id="3.40.50.620:FF:000040">
    <property type="entry name" value="Tyrosine--tRNA ligase"/>
    <property type="match status" value="1"/>
</dbReference>
<dbReference type="PANTHER" id="PTHR46264">
    <property type="entry name" value="TYROSINE-TRNA LIGASE"/>
    <property type="match status" value="1"/>
</dbReference>
<dbReference type="InterPro" id="IPR012340">
    <property type="entry name" value="NA-bd_OB-fold"/>
</dbReference>
<dbReference type="EMBL" id="GEEE01000513">
    <property type="protein sequence ID" value="JAP62712.1"/>
    <property type="molecule type" value="Transcribed_RNA"/>
</dbReference>
<dbReference type="GO" id="GO:0000049">
    <property type="term" value="F:tRNA binding"/>
    <property type="evidence" value="ECO:0007669"/>
    <property type="project" value="UniProtKB-UniRule"/>
</dbReference>
<evidence type="ECO:0000256" key="10">
    <source>
        <dbReference type="ARBA" id="ARBA00022917"/>
    </source>
</evidence>
<dbReference type="GO" id="GO:0005634">
    <property type="term" value="C:nucleus"/>
    <property type="evidence" value="ECO:0007669"/>
    <property type="project" value="UniProtKB-SubCell"/>
</dbReference>
<dbReference type="AlphaFoldDB" id="A0A0V0JAC3"/>
<dbReference type="InterPro" id="IPR002307">
    <property type="entry name" value="Tyr-tRNA-ligase"/>
</dbReference>
<dbReference type="GO" id="GO:0005737">
    <property type="term" value="C:cytoplasm"/>
    <property type="evidence" value="ECO:0007669"/>
    <property type="project" value="UniProtKB-SubCell"/>
</dbReference>
<dbReference type="PRINTS" id="PR01040">
    <property type="entry name" value="TRNASYNTHTYR"/>
</dbReference>
<feature type="domain" description="TRNA-binding" evidence="17">
    <location>
        <begin position="855"/>
        <end position="962"/>
    </location>
</feature>
<evidence type="ECO:0000256" key="12">
    <source>
        <dbReference type="ARBA" id="ARBA00023242"/>
    </source>
</evidence>
<dbReference type="SUPFAM" id="SSF52374">
    <property type="entry name" value="Nucleotidylyl transferase"/>
    <property type="match status" value="2"/>
</dbReference>
<keyword evidence="7 15" id="KW-0547">Nucleotide-binding</keyword>
<keyword evidence="9 14" id="KW-0694">RNA-binding</keyword>
<evidence type="ECO:0000256" key="11">
    <source>
        <dbReference type="ARBA" id="ARBA00023146"/>
    </source>
</evidence>
<comment type="similarity">
    <text evidence="3 15">Belongs to the class-I aminoacyl-tRNA synthetase family.</text>
</comment>
<dbReference type="EC" id="6.1.1.1" evidence="15"/>
<evidence type="ECO:0000256" key="5">
    <source>
        <dbReference type="ARBA" id="ARBA00022555"/>
    </source>
</evidence>
<keyword evidence="5 14" id="KW-0820">tRNA-binding</keyword>
<keyword evidence="10 15" id="KW-0648">Protein biosynthesis</keyword>
<evidence type="ECO:0000256" key="15">
    <source>
        <dbReference type="RuleBase" id="RU361234"/>
    </source>
</evidence>
<sequence>MAALKENHQLIVRNLQEVVGDAELRAILARGEPPFEVYWGTATTGKPHVAYFVPVIKIADMLHAGAKVTILFADLHAYLDNMKAPWSLLCQRASYYETVIKGMLEAVGVPLDKLHFIRGSEYELTTAYGQDVYRIIAEASIRDARKAGAEVVKQVSNPLVSGLLYPLLQALDEVYLKVDGQFGGVDQRKIFMLAEKYLPRLGYKKRVHLMNPMVPGLTGGKMSASEVDSKIDLLEPSSSVRAKLQQAVCPPGVTAADGNGVLAFLKYVVFPLVHLDAAKGVTCGKTNFAAYEELEAAYLKGEVSANDLKDAVFTHLDCRLDGLRERFTKPPLATLLANAYPKQESAAAESAKKHATDSAAASLSSEHIRSLTEIFSKLTYTEEGMSPAEVGGTSLEAIYSLLPESRAALSARLASSSREPRFIRCLWSLSPSGLPHLGHTVALRLLAQLSHIPGVHVVILIDDIAAFLQSECAWELMKPRSIFVECVVSSAFRSLGGDASHLTVLHGSDFKFEGAYMLDLYRLVSLVPEQDAAQFSGISAALMQSSLTGDDDVSGATATPGAGLSALILPCTDMLDTVHIRADIRLASPATSEQRRIFAEKFLSVFDSTSKPVAFVGHPLLPCLAAASAGTEAMGAIASPMCPFTPPARDPRLAKSPSAQAAAKTAADQCVPLIEPPAPGLALQPLPGLKRRLKQAFCEPGNVVSNPVLEILNTVVLPDVGPTEALVIPRPAQHGGAVTIEADVNRRQQLESLFAEGTLHPGDLKGLVEVALSGAGIGGRPSLASRLAEHLPDASEVAGLLDAAFPPLTGAGKKAVQNAAHTAASSDVQTSKKTKGNQEQGSGTTESKRKSAEFDPNLLEIRVGQIVSAEPHPTSKVHNVCKVSFGSTTAPRTAVIELNGFEPDVKLDGLRSVFFVNLKPTDILGVKSEVRIVCVPRCSDQGLQPLTPTSATVSNDAGDRLCFRSTRSKKQSPNAVDVIIDPSEPAWKAFFENLYISETKEMVWKTWTLTLP</sequence>
<dbReference type="GO" id="GO:0004831">
    <property type="term" value="F:tyrosine-tRNA ligase activity"/>
    <property type="evidence" value="ECO:0007669"/>
    <property type="project" value="UniProtKB-EC"/>
</dbReference>
<dbReference type="InterPro" id="IPR014729">
    <property type="entry name" value="Rossmann-like_a/b/a_fold"/>
</dbReference>
<dbReference type="InterPro" id="IPR002547">
    <property type="entry name" value="tRNA-bd_dom"/>
</dbReference>
<reference evidence="18" key="1">
    <citation type="submission" date="2016-01" db="EMBL/GenBank/DDBJ databases">
        <title>Reference transcriptome for the parasite Schistocephalus solidus: insights into the molecular evolution of parasitism.</title>
        <authorList>
            <person name="Hebert F.O."/>
            <person name="Grambauer S."/>
            <person name="Barber I."/>
            <person name="Landry C.R."/>
            <person name="Aubin-Horth N."/>
        </authorList>
    </citation>
    <scope>NUCLEOTIDE SEQUENCE</scope>
</reference>
<name>A0A0V0JAC3_SCHSO</name>
<evidence type="ECO:0000256" key="8">
    <source>
        <dbReference type="ARBA" id="ARBA00022840"/>
    </source>
</evidence>
<evidence type="ECO:0000259" key="17">
    <source>
        <dbReference type="PROSITE" id="PS50886"/>
    </source>
</evidence>
<dbReference type="InterPro" id="IPR050489">
    <property type="entry name" value="Tyr-tRNA_synthase"/>
</dbReference>
<gene>
    <name evidence="18" type="ORF">TR152865</name>
</gene>
<dbReference type="Pfam" id="PF01588">
    <property type="entry name" value="tRNA_bind"/>
    <property type="match status" value="1"/>
</dbReference>
<evidence type="ECO:0000256" key="9">
    <source>
        <dbReference type="ARBA" id="ARBA00022884"/>
    </source>
</evidence>
<dbReference type="Gene3D" id="2.40.50.140">
    <property type="entry name" value="Nucleic acid-binding proteins"/>
    <property type="match status" value="1"/>
</dbReference>
<organism evidence="18">
    <name type="scientific">Schistocephalus solidus</name>
    <name type="common">Tapeworm</name>
    <dbReference type="NCBI Taxonomy" id="70667"/>
    <lineage>
        <taxon>Eukaryota</taxon>
        <taxon>Metazoa</taxon>
        <taxon>Spiralia</taxon>
        <taxon>Lophotrochozoa</taxon>
        <taxon>Platyhelminthes</taxon>
        <taxon>Cestoda</taxon>
        <taxon>Eucestoda</taxon>
        <taxon>Diphyllobothriidea</taxon>
        <taxon>Diphyllobothriidae</taxon>
        <taxon>Schistocephalus</taxon>
    </lineage>
</organism>
<keyword evidence="8 15" id="KW-0067">ATP-binding</keyword>
<proteinExistence type="inferred from homology"/>
<comment type="catalytic activity">
    <reaction evidence="13">
        <text>tRNA(Tyr) + L-tyrosine + ATP = L-tyrosyl-tRNA(Tyr) + AMP + diphosphate + H(+)</text>
        <dbReference type="Rhea" id="RHEA:10220"/>
        <dbReference type="Rhea" id="RHEA-COMP:9706"/>
        <dbReference type="Rhea" id="RHEA-COMP:9707"/>
        <dbReference type="ChEBI" id="CHEBI:15378"/>
        <dbReference type="ChEBI" id="CHEBI:30616"/>
        <dbReference type="ChEBI" id="CHEBI:33019"/>
        <dbReference type="ChEBI" id="CHEBI:58315"/>
        <dbReference type="ChEBI" id="CHEBI:78442"/>
        <dbReference type="ChEBI" id="CHEBI:78536"/>
        <dbReference type="ChEBI" id="CHEBI:456215"/>
        <dbReference type="EC" id="6.1.1.1"/>
    </reaction>
    <physiologicalReaction direction="left-to-right" evidence="13">
        <dbReference type="Rhea" id="RHEA:10221"/>
    </physiologicalReaction>
</comment>
<evidence type="ECO:0000256" key="7">
    <source>
        <dbReference type="ARBA" id="ARBA00022741"/>
    </source>
</evidence>
<dbReference type="GO" id="GO:0006437">
    <property type="term" value="P:tyrosyl-tRNA aminoacylation"/>
    <property type="evidence" value="ECO:0007669"/>
    <property type="project" value="InterPro"/>
</dbReference>
<feature type="region of interest" description="Disordered" evidence="16">
    <location>
        <begin position="816"/>
        <end position="853"/>
    </location>
</feature>
<dbReference type="Pfam" id="PF00579">
    <property type="entry name" value="tRNA-synt_1b"/>
    <property type="match status" value="2"/>
</dbReference>
<feature type="compositionally biased region" description="Polar residues" evidence="16">
    <location>
        <begin position="819"/>
        <end position="845"/>
    </location>
</feature>
<dbReference type="Gene3D" id="3.40.50.620">
    <property type="entry name" value="HUPs"/>
    <property type="match status" value="2"/>
</dbReference>
<dbReference type="SUPFAM" id="SSF50249">
    <property type="entry name" value="Nucleic acid-binding proteins"/>
    <property type="match status" value="1"/>
</dbReference>